<protein>
    <recommendedName>
        <fullName evidence="4">Group-specific protein</fullName>
    </recommendedName>
</protein>
<reference evidence="2 3" key="1">
    <citation type="submission" date="2022-04" db="EMBL/GenBank/DDBJ databases">
        <title>Halobacillus sp. isolated from saltern.</title>
        <authorList>
            <person name="Won M."/>
            <person name="Lee C.-M."/>
            <person name="Woen H.-Y."/>
            <person name="Kwon S.-W."/>
        </authorList>
    </citation>
    <scope>NUCLEOTIDE SEQUENCE [LARGE SCALE GENOMIC DNA]</scope>
    <source>
        <strain evidence="2 3">SSBR10-3</strain>
    </source>
</reference>
<keyword evidence="1" id="KW-1133">Transmembrane helix</keyword>
<evidence type="ECO:0000256" key="1">
    <source>
        <dbReference type="SAM" id="Phobius"/>
    </source>
</evidence>
<proteinExistence type="predicted"/>
<dbReference type="InterPro" id="IPR048147">
    <property type="entry name" value="CBO0543-like"/>
</dbReference>
<gene>
    <name evidence="2" type="ORF">MUN89_12895</name>
</gene>
<evidence type="ECO:0000313" key="2">
    <source>
        <dbReference type="EMBL" id="UOQ42858.1"/>
    </source>
</evidence>
<evidence type="ECO:0000313" key="3">
    <source>
        <dbReference type="Proteomes" id="UP000831787"/>
    </source>
</evidence>
<evidence type="ECO:0008006" key="4">
    <source>
        <dbReference type="Google" id="ProtNLM"/>
    </source>
</evidence>
<keyword evidence="1" id="KW-0472">Membrane</keyword>
<dbReference type="RefSeq" id="WP_244708218.1">
    <property type="nucleotide sequence ID" value="NZ_CP095073.1"/>
</dbReference>
<dbReference type="EMBL" id="CP095073">
    <property type="protein sequence ID" value="UOQ42858.1"/>
    <property type="molecule type" value="Genomic_DNA"/>
</dbReference>
<keyword evidence="3" id="KW-1185">Reference proteome</keyword>
<feature type="transmembrane region" description="Helical" evidence="1">
    <location>
        <begin position="41"/>
        <end position="61"/>
    </location>
</feature>
<accession>A0ABY4EG37</accession>
<dbReference type="NCBIfam" id="NF041644">
    <property type="entry name" value="CBO0543_fam"/>
    <property type="match status" value="1"/>
</dbReference>
<keyword evidence="1" id="KW-0812">Transmembrane</keyword>
<dbReference type="Proteomes" id="UP000831787">
    <property type="component" value="Chromosome"/>
</dbReference>
<organism evidence="2 3">
    <name type="scientific">Halobacillus salinarum</name>
    <dbReference type="NCBI Taxonomy" id="2932257"/>
    <lineage>
        <taxon>Bacteria</taxon>
        <taxon>Bacillati</taxon>
        <taxon>Bacillota</taxon>
        <taxon>Bacilli</taxon>
        <taxon>Bacillales</taxon>
        <taxon>Bacillaceae</taxon>
        <taxon>Halobacillus</taxon>
    </lineage>
</organism>
<name>A0ABY4EG37_9BACI</name>
<feature type="transmembrane region" description="Helical" evidence="1">
    <location>
        <begin position="99"/>
        <end position="119"/>
    </location>
</feature>
<sequence>MPVLVQQMLLAAIIATTLDLILISKGLYSFPVRPFPEVFDIHIGFTLVLLPLSTVFLLFVFKYSTRLERMIMLAICGLAAMLLEIGSEKVGWFKHNELWRHWYSFIGYIIYLQIMWTFFRIRYKYKKN</sequence>
<feature type="transmembrane region" description="Helical" evidence="1">
    <location>
        <begin position="70"/>
        <end position="87"/>
    </location>
</feature>